<evidence type="ECO:0000313" key="3">
    <source>
        <dbReference type="Proteomes" id="UP000245670"/>
    </source>
</evidence>
<feature type="region of interest" description="Disordered" evidence="1">
    <location>
        <begin position="1"/>
        <end position="28"/>
    </location>
</feature>
<protein>
    <submittedName>
        <fullName evidence="2">Uncharacterized protein</fullName>
    </submittedName>
</protein>
<name>A0A2U2JD63_9FLAO</name>
<proteinExistence type="predicted"/>
<feature type="compositionally biased region" description="Basic and acidic residues" evidence="1">
    <location>
        <begin position="19"/>
        <end position="28"/>
    </location>
</feature>
<gene>
    <name evidence="2" type="ORF">DIS07_00225</name>
</gene>
<evidence type="ECO:0000256" key="1">
    <source>
        <dbReference type="SAM" id="MobiDB-lite"/>
    </source>
</evidence>
<keyword evidence="3" id="KW-1185">Reference proteome</keyword>
<dbReference type="EMBL" id="QFFG01000001">
    <property type="protein sequence ID" value="PWG06293.1"/>
    <property type="molecule type" value="Genomic_DNA"/>
</dbReference>
<feature type="compositionally biased region" description="Low complexity" evidence="1">
    <location>
        <begin position="168"/>
        <end position="180"/>
    </location>
</feature>
<comment type="caution">
    <text evidence="2">The sequence shown here is derived from an EMBL/GenBank/DDBJ whole genome shotgun (WGS) entry which is preliminary data.</text>
</comment>
<sequence length="180" mass="21249">MQAQGGRGGRSPQNQNRQPRVESERKEVKASDLAGIFYYDVKSTLKKVKIKDDDIKVKVSNALKKYNTKIKEISFLNSDKFKGINVLMKSLRENRTSNNGKANKNSDLRKKIGEVIRPIRKEIRAHEMVLNETLEGILTQKQIKKWLKYQKKEKDKLKPQRQERNKNRQQPQNQNRQRRY</sequence>
<evidence type="ECO:0000313" key="2">
    <source>
        <dbReference type="EMBL" id="PWG06293.1"/>
    </source>
</evidence>
<dbReference type="AlphaFoldDB" id="A0A2U2JD63"/>
<feature type="region of interest" description="Disordered" evidence="1">
    <location>
        <begin position="150"/>
        <end position="180"/>
    </location>
</feature>
<organism evidence="2 3">
    <name type="scientific">Polaribacter aquimarinus</name>
    <dbReference type="NCBI Taxonomy" id="2100726"/>
    <lineage>
        <taxon>Bacteria</taxon>
        <taxon>Pseudomonadati</taxon>
        <taxon>Bacteroidota</taxon>
        <taxon>Flavobacteriia</taxon>
        <taxon>Flavobacteriales</taxon>
        <taxon>Flavobacteriaceae</taxon>
    </lineage>
</organism>
<feature type="compositionally biased region" description="Basic and acidic residues" evidence="1">
    <location>
        <begin position="150"/>
        <end position="166"/>
    </location>
</feature>
<reference evidence="2 3" key="1">
    <citation type="submission" date="2018-05" db="EMBL/GenBank/DDBJ databases">
        <title>Polaribacter aquimarinus sp. nov., isolated from sediment in a sediment of sea.</title>
        <authorList>
            <person name="Lu D."/>
        </authorList>
    </citation>
    <scope>NUCLEOTIDE SEQUENCE [LARGE SCALE GENOMIC DNA]</scope>
    <source>
        <strain evidence="2 3">ZY113</strain>
    </source>
</reference>
<accession>A0A2U2JD63</accession>
<dbReference type="Proteomes" id="UP000245670">
    <property type="component" value="Unassembled WGS sequence"/>
</dbReference>